<dbReference type="AlphaFoldDB" id="A0A6J8CEM6"/>
<accession>A0A6J8CEM6</accession>
<evidence type="ECO:0000313" key="1">
    <source>
        <dbReference type="EMBL" id="CAC5393387.1"/>
    </source>
</evidence>
<gene>
    <name evidence="1" type="ORF">MCOR_28256</name>
</gene>
<proteinExistence type="predicted"/>
<evidence type="ECO:0000313" key="2">
    <source>
        <dbReference type="Proteomes" id="UP000507470"/>
    </source>
</evidence>
<sequence length="397" mass="45087">MDDGEVTNHNEIKEKISNRKNEVKDAVTREAFKLEVDMKEQDLKTRKNILGEILKTQDPAAVFTTAENTTRDIPEESALEIQPPGLVYVGSKEKFIKEVLGSVLKIPKVVIFRTFHQNFPEISGLLSLNDDIYVMFNSTSRRLVFFTISGFKFVITNDIIDECVKDKYPTFAKILDITTYNGDILLTDNIFQVRQLRRNGQFEELSLSLTIDDVKFYGIHAIENNEISLGFTNSTGSSAGIIELADMRIPKYTTRMMRRVEGNSETLFTLPKKITRNINGDICVIDQLLYYSEKERVVVIGEWGQPKWICNGHPSINLDNEFSPIDIITSSSGLVLFAEKKTNAIHVLSQDGQFICNCISNPEITEPVSMCFNKKGQLIISCFDSRKTKLHLTNFIE</sequence>
<reference evidence="1 2" key="1">
    <citation type="submission" date="2020-06" db="EMBL/GenBank/DDBJ databases">
        <authorList>
            <person name="Li R."/>
            <person name="Bekaert M."/>
        </authorList>
    </citation>
    <scope>NUCLEOTIDE SEQUENCE [LARGE SCALE GENOMIC DNA]</scope>
    <source>
        <strain evidence="2">wild</strain>
    </source>
</reference>
<dbReference type="InterPro" id="IPR011042">
    <property type="entry name" value="6-blade_b-propeller_TolB-like"/>
</dbReference>
<dbReference type="OrthoDB" id="6071540at2759"/>
<keyword evidence="2" id="KW-1185">Reference proteome</keyword>
<dbReference type="Gene3D" id="2.120.10.30">
    <property type="entry name" value="TolB, C-terminal domain"/>
    <property type="match status" value="1"/>
</dbReference>
<dbReference type="Proteomes" id="UP000507470">
    <property type="component" value="Unassembled WGS sequence"/>
</dbReference>
<dbReference type="EMBL" id="CACVKT020005176">
    <property type="protein sequence ID" value="CAC5393387.1"/>
    <property type="molecule type" value="Genomic_DNA"/>
</dbReference>
<protein>
    <submittedName>
        <fullName evidence="1">Uncharacterized protein</fullName>
    </submittedName>
</protein>
<organism evidence="1 2">
    <name type="scientific">Mytilus coruscus</name>
    <name type="common">Sea mussel</name>
    <dbReference type="NCBI Taxonomy" id="42192"/>
    <lineage>
        <taxon>Eukaryota</taxon>
        <taxon>Metazoa</taxon>
        <taxon>Spiralia</taxon>
        <taxon>Lophotrochozoa</taxon>
        <taxon>Mollusca</taxon>
        <taxon>Bivalvia</taxon>
        <taxon>Autobranchia</taxon>
        <taxon>Pteriomorphia</taxon>
        <taxon>Mytilida</taxon>
        <taxon>Mytiloidea</taxon>
        <taxon>Mytilidae</taxon>
        <taxon>Mytilinae</taxon>
        <taxon>Mytilus</taxon>
    </lineage>
</organism>
<dbReference type="SUPFAM" id="SSF101898">
    <property type="entry name" value="NHL repeat"/>
    <property type="match status" value="1"/>
</dbReference>
<name>A0A6J8CEM6_MYTCO</name>